<evidence type="ECO:0000313" key="11">
    <source>
        <dbReference type="EMBL" id="KAF5100288.1"/>
    </source>
</evidence>
<dbReference type="EC" id="2.7.11.-" evidence="8"/>
<keyword evidence="2 8" id="KW-0808">Transferase</keyword>
<keyword evidence="12" id="KW-1185">Reference proteome</keyword>
<evidence type="ECO:0000256" key="8">
    <source>
        <dbReference type="RuleBase" id="RU366032"/>
    </source>
</evidence>
<feature type="domain" description="Histidine kinase" evidence="9">
    <location>
        <begin position="296"/>
        <end position="426"/>
    </location>
</feature>
<dbReference type="InterPro" id="IPR036890">
    <property type="entry name" value="HATPase_C_sf"/>
</dbReference>
<gene>
    <name evidence="10" type="ORF">BN980_GECA04s05081g</name>
    <name evidence="11" type="ORF">DV451_002639</name>
</gene>
<dbReference type="GO" id="GO:0005524">
    <property type="term" value="F:ATP binding"/>
    <property type="evidence" value="ECO:0007669"/>
    <property type="project" value="UniProtKB-UniRule"/>
</dbReference>
<evidence type="ECO:0000256" key="2">
    <source>
        <dbReference type="ARBA" id="ARBA00022679"/>
    </source>
</evidence>
<dbReference type="Proteomes" id="UP000242525">
    <property type="component" value="Unassembled WGS sequence"/>
</dbReference>
<reference evidence="11" key="3">
    <citation type="submission" date="2020-01" db="EMBL/GenBank/DDBJ databases">
        <authorList>
            <person name="Perkins V."/>
            <person name="Lessard M.-H."/>
            <person name="Dugat-Bony E."/>
            <person name="Frenette M."/>
            <person name="Labrie S."/>
        </authorList>
    </citation>
    <scope>NUCLEOTIDE SEQUENCE</scope>
    <source>
        <strain evidence="11">LMA-70</strain>
    </source>
</reference>
<dbReference type="InterPro" id="IPR039028">
    <property type="entry name" value="BCKD/PDK"/>
</dbReference>
<keyword evidence="4 8" id="KW-0418">Kinase</keyword>
<dbReference type="SMART" id="SM00387">
    <property type="entry name" value="HATPase_c"/>
    <property type="match status" value="1"/>
</dbReference>
<dbReference type="OrthoDB" id="241648at2759"/>
<dbReference type="STRING" id="1173061.A0A0J9X7L2"/>
<organism evidence="10 12">
    <name type="scientific">Geotrichum candidum</name>
    <name type="common">Oospora lactis</name>
    <name type="synonym">Dipodascus geotrichum</name>
    <dbReference type="NCBI Taxonomy" id="1173061"/>
    <lineage>
        <taxon>Eukaryota</taxon>
        <taxon>Fungi</taxon>
        <taxon>Dikarya</taxon>
        <taxon>Ascomycota</taxon>
        <taxon>Saccharomycotina</taxon>
        <taxon>Dipodascomycetes</taxon>
        <taxon>Dipodascales</taxon>
        <taxon>Dipodascaceae</taxon>
        <taxon>Geotrichum</taxon>
    </lineage>
</organism>
<evidence type="ECO:0000313" key="12">
    <source>
        <dbReference type="Proteomes" id="UP000242525"/>
    </source>
</evidence>
<comment type="subcellular location">
    <subcellularLocation>
        <location evidence="8">Mitochondrion matrix</location>
    </subcellularLocation>
</comment>
<evidence type="ECO:0000256" key="1">
    <source>
        <dbReference type="ARBA" id="ARBA00006155"/>
    </source>
</evidence>
<dbReference type="InterPro" id="IPR003594">
    <property type="entry name" value="HATPase_dom"/>
</dbReference>
<keyword evidence="6 8" id="KW-0496">Mitochondrion</keyword>
<keyword evidence="5 8" id="KW-0067">ATP-binding</keyword>
<comment type="catalytic activity">
    <reaction evidence="7">
        <text>L-seryl-[pyruvate dehydrogenase E1 alpha subunit] + ATP = O-phospho-L-seryl-[pyruvate dehydrogenase E1 alpha subunit] + ADP + H(+)</text>
        <dbReference type="Rhea" id="RHEA:23052"/>
        <dbReference type="Rhea" id="RHEA-COMP:13689"/>
        <dbReference type="Rhea" id="RHEA-COMP:13690"/>
        <dbReference type="ChEBI" id="CHEBI:15378"/>
        <dbReference type="ChEBI" id="CHEBI:29999"/>
        <dbReference type="ChEBI" id="CHEBI:30616"/>
        <dbReference type="ChEBI" id="CHEBI:83421"/>
        <dbReference type="ChEBI" id="CHEBI:456216"/>
        <dbReference type="EC" id="2.7.11.2"/>
    </reaction>
</comment>
<dbReference type="InterPro" id="IPR036784">
    <property type="entry name" value="AK/P_DHK_N_sf"/>
</dbReference>
<evidence type="ECO:0000313" key="10">
    <source>
        <dbReference type="EMBL" id="CDO53148.1"/>
    </source>
</evidence>
<proteinExistence type="inferred from homology"/>
<evidence type="ECO:0000256" key="7">
    <source>
        <dbReference type="ARBA" id="ARBA00048201"/>
    </source>
</evidence>
<accession>A0A0J9X7L2</accession>
<sequence>MPAITKDTTRLIAHYARFAPTPLSLAQMAQFGKTASTATVFRAAQFMSDELPVRIAHKVHELENLPPELVQTPSIQRVLGWYVASFQDILRMAEHTKNTISPGVKAKLLEASHNARASPVTSSFFKTIKNRLLTGFASPLAKYDGDQTWPPEVYRCLDEFATCLNEIRTRHDAVVTTVAQGIKDYSVVANQPATPRTSGKTKQLPMRDIQAFLDRFFMSRIGIRVLVGQQLALMKGNHSEDYVGIICTNTNINDTIRHSVKLAQEICEDWYGLFEAPKVIIECDPNLNFLYIPAHLSHMIFEVVKNSLRAVVEKYGPDIENADKYPPVTIVVGDGTEDFTIRISDRGGGIPRSVQKRVWLYNYTTVKDTPSISPEFSQPMMNAPMAGFGYGLPITRLYARYFGGDVDLQSIEGYGTDVYMHLHKLSTRELIY</sequence>
<dbReference type="Pfam" id="PF10436">
    <property type="entry name" value="BCDHK_Adom3"/>
    <property type="match status" value="1"/>
</dbReference>
<dbReference type="PANTHER" id="PTHR11947">
    <property type="entry name" value="PYRUVATE DEHYDROGENASE KINASE"/>
    <property type="match status" value="1"/>
</dbReference>
<keyword evidence="3 8" id="KW-0547">Nucleotide-binding</keyword>
<evidence type="ECO:0000256" key="5">
    <source>
        <dbReference type="ARBA" id="ARBA00022840"/>
    </source>
</evidence>
<comment type="caution">
    <text evidence="10">The sequence shown here is derived from an EMBL/GenBank/DDBJ whole genome shotgun (WGS) entry which is preliminary data.</text>
</comment>
<comment type="similarity">
    <text evidence="1 8">Belongs to the PDK/BCKDK protein kinase family.</text>
</comment>
<dbReference type="Gene3D" id="1.20.140.20">
    <property type="entry name" value="Alpha-ketoacid/pyruvate dehydrogenase kinase, N-terminal domain"/>
    <property type="match status" value="1"/>
</dbReference>
<dbReference type="SUPFAM" id="SSF55874">
    <property type="entry name" value="ATPase domain of HSP90 chaperone/DNA topoisomerase II/histidine kinase"/>
    <property type="match status" value="1"/>
</dbReference>
<dbReference type="PROSITE" id="PS50109">
    <property type="entry name" value="HIS_KIN"/>
    <property type="match status" value="1"/>
</dbReference>
<dbReference type="Gene3D" id="3.30.565.10">
    <property type="entry name" value="Histidine kinase-like ATPase, C-terminal domain"/>
    <property type="match status" value="1"/>
</dbReference>
<dbReference type="Pfam" id="PF02518">
    <property type="entry name" value="HATPase_c"/>
    <property type="match status" value="1"/>
</dbReference>
<dbReference type="PANTHER" id="PTHR11947:SF3">
    <property type="entry name" value="[PYRUVATE DEHYDROGENASE (ACETYL-TRANSFERRING)] KINASE, MITOCHONDRIAL"/>
    <property type="match status" value="1"/>
</dbReference>
<dbReference type="GO" id="GO:0010906">
    <property type="term" value="P:regulation of glucose metabolic process"/>
    <property type="evidence" value="ECO:0007669"/>
    <property type="project" value="TreeGrafter"/>
</dbReference>
<dbReference type="InterPro" id="IPR018955">
    <property type="entry name" value="BCDHK/PDK_N"/>
</dbReference>
<evidence type="ECO:0000256" key="6">
    <source>
        <dbReference type="ARBA" id="ARBA00023128"/>
    </source>
</evidence>
<reference evidence="11" key="2">
    <citation type="journal article" date="2020" name="Front. Microbiol.">
        <title>Phenotypic and Genetic Characterization of the Cheese Ripening Yeast Geotrichum candidum.</title>
        <authorList>
            <person name="Perkins V."/>
            <person name="Vignola S."/>
            <person name="Lessard M.H."/>
            <person name="Plante P.L."/>
            <person name="Corbeil J."/>
            <person name="Dugat-Bony E."/>
            <person name="Frenette M."/>
            <person name="Labrie S."/>
        </authorList>
    </citation>
    <scope>NUCLEOTIDE SEQUENCE</scope>
    <source>
        <strain evidence="11">LMA-70</strain>
    </source>
</reference>
<reference evidence="10 12" key="1">
    <citation type="submission" date="2014-03" db="EMBL/GenBank/DDBJ databases">
        <authorList>
            <person name="Casaregola S."/>
        </authorList>
    </citation>
    <scope>NUCLEOTIDE SEQUENCE [LARGE SCALE GENOMIC DNA]</scope>
    <source>
        <strain evidence="10 12">CLIB 918</strain>
    </source>
</reference>
<evidence type="ECO:0000256" key="3">
    <source>
        <dbReference type="ARBA" id="ARBA00022741"/>
    </source>
</evidence>
<dbReference type="GO" id="GO:0004740">
    <property type="term" value="F:pyruvate dehydrogenase (acetyl-transferring) kinase activity"/>
    <property type="evidence" value="ECO:0007669"/>
    <property type="project" value="UniProtKB-EC"/>
</dbReference>
<dbReference type="CDD" id="cd16929">
    <property type="entry name" value="HATPase_PDK-like"/>
    <property type="match status" value="1"/>
</dbReference>
<evidence type="ECO:0000256" key="4">
    <source>
        <dbReference type="ARBA" id="ARBA00022777"/>
    </source>
</evidence>
<dbReference type="EMBL" id="QQZK01000049">
    <property type="protein sequence ID" value="KAF5100288.1"/>
    <property type="molecule type" value="Genomic_DNA"/>
</dbReference>
<dbReference type="GO" id="GO:0005759">
    <property type="term" value="C:mitochondrial matrix"/>
    <property type="evidence" value="ECO:0007669"/>
    <property type="project" value="UniProtKB-SubCell"/>
</dbReference>
<name>A0A0J9X7L2_GEOCN</name>
<dbReference type="Proteomes" id="UP000750522">
    <property type="component" value="Unassembled WGS sequence"/>
</dbReference>
<dbReference type="EMBL" id="CCBN010000004">
    <property type="protein sequence ID" value="CDO53148.1"/>
    <property type="molecule type" value="Genomic_DNA"/>
</dbReference>
<dbReference type="SUPFAM" id="SSF69012">
    <property type="entry name" value="alpha-ketoacid dehydrogenase kinase, N-terminal domain"/>
    <property type="match status" value="1"/>
</dbReference>
<keyword evidence="10" id="KW-0670">Pyruvate</keyword>
<dbReference type="AlphaFoldDB" id="A0A0J9X7L2"/>
<protein>
    <recommendedName>
        <fullName evidence="8">Protein-serine/threonine kinase</fullName>
        <ecNumber evidence="8">2.7.11.-</ecNumber>
    </recommendedName>
</protein>
<evidence type="ECO:0000259" key="9">
    <source>
        <dbReference type="PROSITE" id="PS50109"/>
    </source>
</evidence>
<dbReference type="InterPro" id="IPR005467">
    <property type="entry name" value="His_kinase_dom"/>
</dbReference>